<evidence type="ECO:0000256" key="7">
    <source>
        <dbReference type="RuleBase" id="RU369079"/>
    </source>
</evidence>
<dbReference type="PANTHER" id="PTHR33362">
    <property type="entry name" value="SIALIC ACID TRAP TRANSPORTER PERMEASE PROTEIN SIAT-RELATED"/>
    <property type="match status" value="1"/>
</dbReference>
<keyword evidence="3 7" id="KW-0997">Cell inner membrane</keyword>
<comment type="subunit">
    <text evidence="7">The complex comprises the extracytoplasmic solute receptor protein and the two transmembrane proteins.</text>
</comment>
<evidence type="ECO:0000256" key="4">
    <source>
        <dbReference type="ARBA" id="ARBA00022692"/>
    </source>
</evidence>
<feature type="transmembrane region" description="Helical" evidence="7">
    <location>
        <begin position="285"/>
        <end position="306"/>
    </location>
</feature>
<comment type="function">
    <text evidence="7">Part of the tripartite ATP-independent periplasmic (TRAP) transport system.</text>
</comment>
<dbReference type="RefSeq" id="WP_346032769.1">
    <property type="nucleotide sequence ID" value="NZ_BAABHV010000010.1"/>
</dbReference>
<feature type="domain" description="TRAP C4-dicarboxylate transport system permease DctM subunit" evidence="8">
    <location>
        <begin position="12"/>
        <end position="425"/>
    </location>
</feature>
<feature type="transmembrane region" description="Helical" evidence="7">
    <location>
        <begin position="318"/>
        <end position="338"/>
    </location>
</feature>
<feature type="transmembrane region" description="Helical" evidence="7">
    <location>
        <begin position="142"/>
        <end position="170"/>
    </location>
</feature>
<keyword evidence="6 7" id="KW-0472">Membrane</keyword>
<dbReference type="PANTHER" id="PTHR33362:SF5">
    <property type="entry name" value="C4-DICARBOXYLATE TRAP TRANSPORTER LARGE PERMEASE PROTEIN DCTM"/>
    <property type="match status" value="1"/>
</dbReference>
<feature type="transmembrane region" description="Helical" evidence="7">
    <location>
        <begin position="176"/>
        <end position="200"/>
    </location>
</feature>
<gene>
    <name evidence="9" type="ORF">GCM10023208_17870</name>
</gene>
<evidence type="ECO:0000256" key="2">
    <source>
        <dbReference type="ARBA" id="ARBA00022475"/>
    </source>
</evidence>
<feature type="transmembrane region" description="Helical" evidence="7">
    <location>
        <begin position="350"/>
        <end position="369"/>
    </location>
</feature>
<evidence type="ECO:0000256" key="6">
    <source>
        <dbReference type="ARBA" id="ARBA00023136"/>
    </source>
</evidence>
<reference evidence="10" key="1">
    <citation type="journal article" date="2019" name="Int. J. Syst. Evol. Microbiol.">
        <title>The Global Catalogue of Microorganisms (GCM) 10K type strain sequencing project: providing services to taxonomists for standard genome sequencing and annotation.</title>
        <authorList>
            <consortium name="The Broad Institute Genomics Platform"/>
            <consortium name="The Broad Institute Genome Sequencing Center for Infectious Disease"/>
            <person name="Wu L."/>
            <person name="Ma J."/>
        </authorList>
    </citation>
    <scope>NUCLEOTIDE SEQUENCE [LARGE SCALE GENOMIC DNA]</scope>
    <source>
        <strain evidence="10">JCM 18014</strain>
    </source>
</reference>
<evidence type="ECO:0000256" key="3">
    <source>
        <dbReference type="ARBA" id="ARBA00022519"/>
    </source>
</evidence>
<dbReference type="InterPro" id="IPR010656">
    <property type="entry name" value="DctM"/>
</dbReference>
<dbReference type="Pfam" id="PF06808">
    <property type="entry name" value="DctM"/>
    <property type="match status" value="1"/>
</dbReference>
<dbReference type="Proteomes" id="UP001500518">
    <property type="component" value="Unassembled WGS sequence"/>
</dbReference>
<evidence type="ECO:0000259" key="8">
    <source>
        <dbReference type="Pfam" id="PF06808"/>
    </source>
</evidence>
<comment type="caution">
    <text evidence="9">The sequence shown here is derived from an EMBL/GenBank/DDBJ whole genome shotgun (WGS) entry which is preliminary data.</text>
</comment>
<name>A0ABP9KEQ9_9SPHN</name>
<sequence length="435" mass="45557">MIDTAGTGLVGIVVLFALLLAGARIGTALGLVGLGGLVLILGPEAALIKGGVVVVDTLTRYELGTLPLFLFMAHIFFSVDASRDLFDAAAKLVGHRRGGLAYASIAGCGGFGAINGSSLATTATVGLVAYPEMKRRGYDDRLSTATIAAGGTLGQMIPPSGALIVFGIIAEQSIGRLFTAAIIPGITQALIYAVVVFVLVRLRPQLAPPGERAEWKDRWRALGRIWQIAALVLLVIGGIALGWFSPPEAAAIGASGALLIAALRRKLTRENLFNAFHETLRTTGLIYLIVIGALIFSAFVGVTGLAEAAGNLVEGMGTGTFVTLLLVALLLLILGTVLDGLALMLLMTPILLPIVEGTGMTAIWFGIFLVRAMEVGFLTPPLGINLYVMQGVAKDISISSIFRGVLPFLAGDFFHLVLIVLFPAMVLWLPQMLGT</sequence>
<organism evidence="9 10">
    <name type="scientific">Erythrobacter westpacificensis</name>
    <dbReference type="NCBI Taxonomy" id="1055231"/>
    <lineage>
        <taxon>Bacteria</taxon>
        <taxon>Pseudomonadati</taxon>
        <taxon>Pseudomonadota</taxon>
        <taxon>Alphaproteobacteria</taxon>
        <taxon>Sphingomonadales</taxon>
        <taxon>Erythrobacteraceae</taxon>
        <taxon>Erythrobacter/Porphyrobacter group</taxon>
        <taxon>Erythrobacter</taxon>
    </lineage>
</organism>
<feature type="transmembrane region" description="Helical" evidence="7">
    <location>
        <begin position="405"/>
        <end position="429"/>
    </location>
</feature>
<accession>A0ABP9KEQ9</accession>
<proteinExistence type="inferred from homology"/>
<keyword evidence="2" id="KW-1003">Cell membrane</keyword>
<feature type="transmembrane region" description="Helical" evidence="7">
    <location>
        <begin position="221"/>
        <end position="243"/>
    </location>
</feature>
<keyword evidence="10" id="KW-1185">Reference proteome</keyword>
<keyword evidence="7" id="KW-0813">Transport</keyword>
<protein>
    <recommendedName>
        <fullName evidence="7">TRAP transporter large permease protein</fullName>
    </recommendedName>
</protein>
<evidence type="ECO:0000256" key="5">
    <source>
        <dbReference type="ARBA" id="ARBA00022989"/>
    </source>
</evidence>
<feature type="transmembrane region" description="Helical" evidence="7">
    <location>
        <begin position="99"/>
        <end position="130"/>
    </location>
</feature>
<dbReference type="NCBIfam" id="TIGR00786">
    <property type="entry name" value="dctM"/>
    <property type="match status" value="1"/>
</dbReference>
<dbReference type="InterPro" id="IPR004681">
    <property type="entry name" value="TRAP_DctM"/>
</dbReference>
<feature type="transmembrane region" description="Helical" evidence="7">
    <location>
        <begin position="61"/>
        <end position="79"/>
    </location>
</feature>
<dbReference type="PIRSF" id="PIRSF006066">
    <property type="entry name" value="HI0050"/>
    <property type="match status" value="1"/>
</dbReference>
<keyword evidence="5 7" id="KW-1133">Transmembrane helix</keyword>
<comment type="subcellular location">
    <subcellularLocation>
        <location evidence="1 7">Cell inner membrane</location>
        <topology evidence="1 7">Multi-pass membrane protein</topology>
    </subcellularLocation>
</comment>
<evidence type="ECO:0000256" key="1">
    <source>
        <dbReference type="ARBA" id="ARBA00004429"/>
    </source>
</evidence>
<feature type="transmembrane region" description="Helical" evidence="7">
    <location>
        <begin position="249"/>
        <end position="264"/>
    </location>
</feature>
<feature type="transmembrane region" description="Helical" evidence="7">
    <location>
        <begin position="12"/>
        <end position="41"/>
    </location>
</feature>
<evidence type="ECO:0000313" key="10">
    <source>
        <dbReference type="Proteomes" id="UP001500518"/>
    </source>
</evidence>
<dbReference type="EMBL" id="BAABHV010000010">
    <property type="protein sequence ID" value="GAA5054727.1"/>
    <property type="molecule type" value="Genomic_DNA"/>
</dbReference>
<evidence type="ECO:0000313" key="9">
    <source>
        <dbReference type="EMBL" id="GAA5054727.1"/>
    </source>
</evidence>
<keyword evidence="4 7" id="KW-0812">Transmembrane</keyword>
<comment type="similarity">
    <text evidence="7">Belongs to the TRAP transporter large permease family.</text>
</comment>